<organism evidence="1 2">
    <name type="scientific">Anaerotalea alkaliphila</name>
    <dbReference type="NCBI Taxonomy" id="2662126"/>
    <lineage>
        <taxon>Bacteria</taxon>
        <taxon>Bacillati</taxon>
        <taxon>Bacillota</taxon>
        <taxon>Clostridia</taxon>
        <taxon>Eubacteriales</taxon>
        <taxon>Anaerotalea</taxon>
    </lineage>
</organism>
<dbReference type="InterPro" id="IPR027417">
    <property type="entry name" value="P-loop_NTPase"/>
</dbReference>
<dbReference type="SUPFAM" id="SSF52540">
    <property type="entry name" value="P-loop containing nucleoside triphosphate hydrolases"/>
    <property type="match status" value="1"/>
</dbReference>
<dbReference type="EMBL" id="JAAEEH010000002">
    <property type="protein sequence ID" value="NDL66379.1"/>
    <property type="molecule type" value="Genomic_DNA"/>
</dbReference>
<sequence>MDTGLNLLLNCTLLALVLLGLALRRKGAARGGHAAENPRDTGRPLDLGGLLEEVKRTVNDMTRTNLQECSMSEEAFLRELNKRSTLKKALRNCSCGSEEDKGYVKDFLYDVLRQRDLSPRQLEGLLPFGTPARLSPQDKFEILLHLYRKEHGGRALERFLEDHGLDEPRWGIEDGTVQSYLVTAGDLERIYGEETPVLDREDKLRILTQRIYQSYKGYGVVDELRDMEIDGVSGGVSGFGENAPFYGGEGEEEGLLRMSRSVDSVWIFYKGKPIHLSFLSFGTQSELRRICQNIYRYNKAGQLSETAGFKVNEMRDGSRVVVVRPSFSESWAFFVRKFHIRDVSLEELVQDEGNALPREMLRHLMQGARIVAVTGAQGTGKTTLLMAMVKHIHGTLTLRIQEMAFELHLRKVYPLRNILSFKETGSISGQQGLDLQKKTDGSVNILGEVATDEVAVWMLQMAMVASLFTVFTHHAKTTRDLVLSLRNSLLKCGIFRDETVAEAQVVQVLDFDVHLAKDVLGRRYIQRITEIVELREKEGYPLDYRDAGSFQEQVLGFMDTMAAYFQRKTERTTYEARDVVYWKDGAYRPGERPTRATLEKMEEHMEPKERVRFQAFLREHWGEGL</sequence>
<name>A0A7X5KL65_9FIRM</name>
<dbReference type="RefSeq" id="WP_162369110.1">
    <property type="nucleotide sequence ID" value="NZ_JAAEEH010000002.1"/>
</dbReference>
<accession>A0A7X5KL65</accession>
<protein>
    <submittedName>
        <fullName evidence="1">Flp pilus assembly complex ATPase component</fullName>
    </submittedName>
</protein>
<keyword evidence="2" id="KW-1185">Reference proteome</keyword>
<dbReference type="Proteomes" id="UP000461585">
    <property type="component" value="Unassembled WGS sequence"/>
</dbReference>
<evidence type="ECO:0000313" key="2">
    <source>
        <dbReference type="Proteomes" id="UP000461585"/>
    </source>
</evidence>
<dbReference type="AlphaFoldDB" id="A0A7X5KL65"/>
<comment type="caution">
    <text evidence="1">The sequence shown here is derived from an EMBL/GenBank/DDBJ whole genome shotgun (WGS) entry which is preliminary data.</text>
</comment>
<proteinExistence type="predicted"/>
<evidence type="ECO:0000313" key="1">
    <source>
        <dbReference type="EMBL" id="NDL66379.1"/>
    </source>
</evidence>
<reference evidence="1 2" key="1">
    <citation type="submission" date="2020-01" db="EMBL/GenBank/DDBJ databases">
        <title>Anaeroalcalibacter tamaniensis gen. nov., sp. nov., moderately halophilic strictly anaerobic fermenter bacterium from mud volcano of Taman peninsula.</title>
        <authorList>
            <person name="Frolova A."/>
            <person name="Merkel A.Y."/>
            <person name="Slobodkin A.I."/>
        </authorList>
    </citation>
    <scope>NUCLEOTIDE SEQUENCE [LARGE SCALE GENOMIC DNA]</scope>
    <source>
        <strain evidence="1 2">F-3ap</strain>
    </source>
</reference>
<gene>
    <name evidence="1" type="primary">cpaF</name>
    <name evidence="1" type="ORF">GXN74_01280</name>
</gene>
<dbReference type="Gene3D" id="3.40.50.300">
    <property type="entry name" value="P-loop containing nucleotide triphosphate hydrolases"/>
    <property type="match status" value="1"/>
</dbReference>